<accession>A0ACC7LHR3</accession>
<organism evidence="1 2">
    <name type="scientific">Meishania litoralis</name>
    <dbReference type="NCBI Taxonomy" id="3434685"/>
    <lineage>
        <taxon>Bacteria</taxon>
        <taxon>Pseudomonadati</taxon>
        <taxon>Bacteroidota</taxon>
        <taxon>Flavobacteriia</taxon>
        <taxon>Flavobacteriales</taxon>
        <taxon>Flavobacteriaceae</taxon>
        <taxon>Meishania</taxon>
    </lineage>
</organism>
<reference evidence="1" key="1">
    <citation type="submission" date="2024-09" db="EMBL/GenBank/DDBJ databases">
        <authorList>
            <person name="Liu J."/>
        </authorList>
    </citation>
    <scope>NUCLEOTIDE SEQUENCE</scope>
    <source>
        <strain evidence="1">NBU2967</strain>
    </source>
</reference>
<gene>
    <name evidence="1" type="ORF">ACEZ3G_07340</name>
</gene>
<evidence type="ECO:0000313" key="1">
    <source>
        <dbReference type="EMBL" id="MFH6603283.1"/>
    </source>
</evidence>
<protein>
    <submittedName>
        <fullName evidence="1">DUF3298 and DUF4163 domain-containing protein</fullName>
    </submittedName>
</protein>
<dbReference type="EMBL" id="JBHFPV010000001">
    <property type="protein sequence ID" value="MFH6603283.1"/>
    <property type="molecule type" value="Genomic_DNA"/>
</dbReference>
<comment type="caution">
    <text evidence="1">The sequence shown here is derived from an EMBL/GenBank/DDBJ whole genome shotgun (WGS) entry which is preliminary data.</text>
</comment>
<sequence>MKFKFTYLFCLLLFLCCKNDERLTIEPLHITNKICPDCPKVDIEIPKILDKSKIGTTVETALQEEIIFLLTFDEEIEAATIEDAIDSFVAGNAELKERYPDEDTPWEAKVNGKVAYEDQDILTVYLDSYIFTGGAHGYNSIRFLNFDKKKGSELENWQLFNSMPEFEKFAEKKFRVQEDIPEDGPINSTGLMFENDVFYLPENIGFSENGLELLYNQYEVASYADGPIELTIPFKELEEYLAFKIRP</sequence>
<proteinExistence type="predicted"/>
<name>A0ACC7LHR3_9FLAO</name>
<keyword evidence="2" id="KW-1185">Reference proteome</keyword>
<evidence type="ECO:0000313" key="2">
    <source>
        <dbReference type="Proteomes" id="UP001595191"/>
    </source>
</evidence>
<dbReference type="Proteomes" id="UP001595191">
    <property type="component" value="Unassembled WGS sequence"/>
</dbReference>